<proteinExistence type="predicted"/>
<dbReference type="InterPro" id="IPR016181">
    <property type="entry name" value="Acyl_CoA_acyltransferase"/>
</dbReference>
<dbReference type="PROSITE" id="PS51186">
    <property type="entry name" value="GNAT"/>
    <property type="match status" value="1"/>
</dbReference>
<dbReference type="Proteomes" id="UP000315215">
    <property type="component" value="Chromosome"/>
</dbReference>
<gene>
    <name evidence="2" type="ORF">FN924_05580</name>
</gene>
<dbReference type="RefSeq" id="WP_143892521.1">
    <property type="nucleotide sequence ID" value="NZ_CP041666.1"/>
</dbReference>
<keyword evidence="2" id="KW-0808">Transferase</keyword>
<dbReference type="KEGG" id="aqt:FN924_05580"/>
<dbReference type="InterPro" id="IPR000182">
    <property type="entry name" value="GNAT_dom"/>
</dbReference>
<dbReference type="PANTHER" id="PTHR43072:SF60">
    <property type="entry name" value="L-2,4-DIAMINOBUTYRIC ACID ACETYLTRANSFERASE"/>
    <property type="match status" value="1"/>
</dbReference>
<keyword evidence="3" id="KW-1185">Reference proteome</keyword>
<dbReference type="PANTHER" id="PTHR43072">
    <property type="entry name" value="N-ACETYLTRANSFERASE"/>
    <property type="match status" value="1"/>
</dbReference>
<organism evidence="2 3">
    <name type="scientific">Radiobacillus deserti</name>
    <dbReference type="NCBI Taxonomy" id="2594883"/>
    <lineage>
        <taxon>Bacteria</taxon>
        <taxon>Bacillati</taxon>
        <taxon>Bacillota</taxon>
        <taxon>Bacilli</taxon>
        <taxon>Bacillales</taxon>
        <taxon>Bacillaceae</taxon>
        <taxon>Radiobacillus</taxon>
    </lineage>
</organism>
<protein>
    <submittedName>
        <fullName evidence="2">GNAT family N-acetyltransferase</fullName>
    </submittedName>
</protein>
<dbReference type="Gene3D" id="3.40.630.30">
    <property type="match status" value="1"/>
</dbReference>
<dbReference type="Pfam" id="PF00583">
    <property type="entry name" value="Acetyltransf_1"/>
    <property type="match status" value="1"/>
</dbReference>
<dbReference type="OrthoDB" id="9799092at2"/>
<dbReference type="CDD" id="cd04301">
    <property type="entry name" value="NAT_SF"/>
    <property type="match status" value="1"/>
</dbReference>
<dbReference type="SUPFAM" id="SSF55729">
    <property type="entry name" value="Acyl-CoA N-acyltransferases (Nat)"/>
    <property type="match status" value="1"/>
</dbReference>
<dbReference type="AlphaFoldDB" id="A0A516KE61"/>
<feature type="domain" description="N-acetyltransferase" evidence="1">
    <location>
        <begin position="1"/>
        <end position="167"/>
    </location>
</feature>
<sequence length="168" mass="19685">MNIRLITEQDAEQCWQLRLEALKEEPDAFITTYEEALSRENLVEQLKERLQNPEQRFFGAFLDDQLVGNVTLVHKTHPKFAHKAELIAMYVSKEHRNLQIGTKLLKEAIRYGKDGGLEQLQLCVVATNQKAVHVYQKLGFEIYGTERQAIKIEDRYLDEYLMVYNLKQ</sequence>
<evidence type="ECO:0000259" key="1">
    <source>
        <dbReference type="PROSITE" id="PS51186"/>
    </source>
</evidence>
<evidence type="ECO:0000313" key="3">
    <source>
        <dbReference type="Proteomes" id="UP000315215"/>
    </source>
</evidence>
<name>A0A516KE61_9BACI</name>
<dbReference type="EMBL" id="CP041666">
    <property type="protein sequence ID" value="QDP39691.1"/>
    <property type="molecule type" value="Genomic_DNA"/>
</dbReference>
<reference evidence="2 3" key="1">
    <citation type="submission" date="2019-07" db="EMBL/GenBank/DDBJ databases">
        <authorList>
            <person name="Li J."/>
        </authorList>
    </citation>
    <scope>NUCLEOTIDE SEQUENCE [LARGE SCALE GENOMIC DNA]</scope>
    <source>
        <strain evidence="2 3">TKL69</strain>
    </source>
</reference>
<accession>A0A516KE61</accession>
<evidence type="ECO:0000313" key="2">
    <source>
        <dbReference type="EMBL" id="QDP39691.1"/>
    </source>
</evidence>
<dbReference type="GO" id="GO:0016747">
    <property type="term" value="F:acyltransferase activity, transferring groups other than amino-acyl groups"/>
    <property type="evidence" value="ECO:0007669"/>
    <property type="project" value="InterPro"/>
</dbReference>